<accession>A0A2A4JTR6</accession>
<dbReference type="EMBL" id="NWSH01000623">
    <property type="protein sequence ID" value="PCG75209.1"/>
    <property type="molecule type" value="Genomic_DNA"/>
</dbReference>
<evidence type="ECO:0000256" key="1">
    <source>
        <dbReference type="SAM" id="MobiDB-lite"/>
    </source>
</evidence>
<protein>
    <submittedName>
        <fullName evidence="2">Uncharacterized protein</fullName>
    </submittedName>
</protein>
<organism evidence="2">
    <name type="scientific">Heliothis virescens</name>
    <name type="common">Tobacco budworm moth</name>
    <dbReference type="NCBI Taxonomy" id="7102"/>
    <lineage>
        <taxon>Eukaryota</taxon>
        <taxon>Metazoa</taxon>
        <taxon>Ecdysozoa</taxon>
        <taxon>Arthropoda</taxon>
        <taxon>Hexapoda</taxon>
        <taxon>Insecta</taxon>
        <taxon>Pterygota</taxon>
        <taxon>Neoptera</taxon>
        <taxon>Endopterygota</taxon>
        <taxon>Lepidoptera</taxon>
        <taxon>Glossata</taxon>
        <taxon>Ditrysia</taxon>
        <taxon>Noctuoidea</taxon>
        <taxon>Noctuidae</taxon>
        <taxon>Heliothinae</taxon>
        <taxon>Heliothis</taxon>
    </lineage>
</organism>
<reference evidence="2" key="1">
    <citation type="submission" date="2017-09" db="EMBL/GenBank/DDBJ databases">
        <title>Contemporary evolution of a Lepidopteran species, Heliothis virescens, in response to modern agricultural practices.</title>
        <authorList>
            <person name="Fritz M.L."/>
            <person name="Deyonke A.M."/>
            <person name="Papanicolaou A."/>
            <person name="Micinski S."/>
            <person name="Westbrook J."/>
            <person name="Gould F."/>
        </authorList>
    </citation>
    <scope>NUCLEOTIDE SEQUENCE [LARGE SCALE GENOMIC DNA]</scope>
    <source>
        <strain evidence="2">HvINT-</strain>
        <tissue evidence="2">Whole body</tissue>
    </source>
</reference>
<comment type="caution">
    <text evidence="2">The sequence shown here is derived from an EMBL/GenBank/DDBJ whole genome shotgun (WGS) entry which is preliminary data.</text>
</comment>
<evidence type="ECO:0000313" key="2">
    <source>
        <dbReference type="EMBL" id="PCG75209.1"/>
    </source>
</evidence>
<gene>
    <name evidence="2" type="ORF">B5V51_12079</name>
</gene>
<dbReference type="AlphaFoldDB" id="A0A2A4JTR6"/>
<sequence length="738" mass="84978">MSAEHLSDNYRLRKHFMETNQVPSQSLIKNKMSAPLAAVYFKSMSPKLKVIAGLEPPMKGGGGDWYVPPKDLLEGRTVLKPLKKEYLSNLNYLGINNICVKMMDKKMKCMRSERSKLIAESDERWKVVVETECELHHELVSHEAAAKNTEIIKHTFEQFKCLYGSSISMIENLLFDAACSEIKRIQNEAYQKMQDKYKTILQLQATELYDTYTHKLSVEKLRIRTEFVENLAKHRTTSGALIHDTNVEKQVTIEKLRKYLECQRLACQVYVALKEREECGKEIEDIRRKHNKKAKALKDEKVFKDLDILYHQEKEKALLDFNIIWKKKVAHIVCKFQTFVSYCLSSLPEHADFFINMEKLMLLQLDEALHNPCAESIFKCEDAYKEPTPEPHPFYLFCDKRYNPDGPRLNKDLCPARRTSSASIMPVIVVNKRCLYAACDNFQQFSNKVKLYIHGERGDANDFRDDHIYERDVPVRYSSLEQLKELKLESSLLRVLQQEFPNLGEANILCGICKTPSCFCTDTDISKPTVDSSEPPKTEPVSHKPTEHHVSKGVTDLENRLEPKWESYLKFIEPRKCLCIKTTKKHLTDHLPAYMRQTTFSPPFLPDYEICSLATLRRMVKEARGTAVTPPPEVKVSKTRDVATQWYDVEFENLCTCLSEDELQLLMENRTAAGSKIYHPSMVTANLDVVSCPAPSSLLAAQDASFAMDRVQSLRALIQDEPELEEIFKAGCKDKPFH</sequence>
<proteinExistence type="predicted"/>
<name>A0A2A4JTR6_HELVI</name>
<feature type="compositionally biased region" description="Basic and acidic residues" evidence="1">
    <location>
        <begin position="534"/>
        <end position="554"/>
    </location>
</feature>
<dbReference type="STRING" id="7102.A0A2A4JTR6"/>
<feature type="region of interest" description="Disordered" evidence="1">
    <location>
        <begin position="528"/>
        <end position="554"/>
    </location>
</feature>